<dbReference type="EMBL" id="HBIM01002028">
    <property type="protein sequence ID" value="CAE0403574.1"/>
    <property type="molecule type" value="Transcribed_RNA"/>
</dbReference>
<evidence type="ECO:0000256" key="7">
    <source>
        <dbReference type="ARBA" id="ARBA00038878"/>
    </source>
</evidence>
<name>A0A7S3P388_9STRA</name>
<evidence type="ECO:0000256" key="8">
    <source>
        <dbReference type="ARBA" id="ARBA00041137"/>
    </source>
</evidence>
<evidence type="ECO:0000256" key="4">
    <source>
        <dbReference type="ARBA" id="ARBA00023002"/>
    </source>
</evidence>
<dbReference type="Gene3D" id="3.50.50.60">
    <property type="entry name" value="FAD/NAD(P)-binding domain"/>
    <property type="match status" value="1"/>
</dbReference>
<evidence type="ECO:0000256" key="1">
    <source>
        <dbReference type="ARBA" id="ARBA00001974"/>
    </source>
</evidence>
<evidence type="ECO:0000256" key="6">
    <source>
        <dbReference type="ARBA" id="ARBA00037941"/>
    </source>
</evidence>
<keyword evidence="2" id="KW-0285">Flavoprotein</keyword>
<organism evidence="10">
    <name type="scientific">Amphora coffeiformis</name>
    <dbReference type="NCBI Taxonomy" id="265554"/>
    <lineage>
        <taxon>Eukaryota</taxon>
        <taxon>Sar</taxon>
        <taxon>Stramenopiles</taxon>
        <taxon>Ochrophyta</taxon>
        <taxon>Bacillariophyta</taxon>
        <taxon>Bacillariophyceae</taxon>
        <taxon>Bacillariophycidae</taxon>
        <taxon>Thalassiophysales</taxon>
        <taxon>Catenulaceae</taxon>
        <taxon>Amphora</taxon>
    </lineage>
</organism>
<reference evidence="10" key="1">
    <citation type="submission" date="2021-01" db="EMBL/GenBank/DDBJ databases">
        <authorList>
            <person name="Corre E."/>
            <person name="Pelletier E."/>
            <person name="Niang G."/>
            <person name="Scheremetjew M."/>
            <person name="Finn R."/>
            <person name="Kale V."/>
            <person name="Holt S."/>
            <person name="Cochrane G."/>
            <person name="Meng A."/>
            <person name="Brown T."/>
            <person name="Cohen L."/>
        </authorList>
    </citation>
    <scope>NUCLEOTIDE SEQUENCE</scope>
    <source>
        <strain evidence="10">CCMP127</strain>
    </source>
</reference>
<evidence type="ECO:0000259" key="9">
    <source>
        <dbReference type="Pfam" id="PF01266"/>
    </source>
</evidence>
<evidence type="ECO:0000313" key="10">
    <source>
        <dbReference type="EMBL" id="CAE0403574.1"/>
    </source>
</evidence>
<comment type="similarity">
    <text evidence="6">Belongs to the L2HGDH family.</text>
</comment>
<dbReference type="SUPFAM" id="SSF51905">
    <property type="entry name" value="FAD/NAD(P)-binding domain"/>
    <property type="match status" value="1"/>
</dbReference>
<dbReference type="Gene3D" id="3.30.9.10">
    <property type="entry name" value="D-Amino Acid Oxidase, subunit A, domain 2"/>
    <property type="match status" value="1"/>
</dbReference>
<dbReference type="PANTHER" id="PTHR43104">
    <property type="entry name" value="L-2-HYDROXYGLUTARATE DEHYDROGENASE, MITOCHONDRIAL"/>
    <property type="match status" value="1"/>
</dbReference>
<dbReference type="InterPro" id="IPR006076">
    <property type="entry name" value="FAD-dep_OxRdtase"/>
</dbReference>
<comment type="cofactor">
    <cofactor evidence="1">
        <name>FAD</name>
        <dbReference type="ChEBI" id="CHEBI:57692"/>
    </cofactor>
</comment>
<gene>
    <name evidence="10" type="ORF">ACOF00016_LOCUS1771</name>
</gene>
<protein>
    <recommendedName>
        <fullName evidence="8">L-2-hydroxyglutarate dehydrogenase, mitochondrial</fullName>
        <ecNumber evidence="7">1.1.99.2</ecNumber>
    </recommendedName>
</protein>
<keyword evidence="4" id="KW-0560">Oxidoreductase</keyword>
<dbReference type="Pfam" id="PF01266">
    <property type="entry name" value="DAO"/>
    <property type="match status" value="1"/>
</dbReference>
<proteinExistence type="inferred from homology"/>
<dbReference type="EC" id="1.1.99.2" evidence="7"/>
<feature type="domain" description="FAD dependent oxidoreductase" evidence="9">
    <location>
        <begin position="16"/>
        <end position="388"/>
    </location>
</feature>
<comment type="catalytic activity">
    <reaction evidence="5">
        <text>(S)-2-hydroxyglutarate + A = 2-oxoglutarate + AH2</text>
        <dbReference type="Rhea" id="RHEA:21252"/>
        <dbReference type="ChEBI" id="CHEBI:13193"/>
        <dbReference type="ChEBI" id="CHEBI:16782"/>
        <dbReference type="ChEBI" id="CHEBI:16810"/>
        <dbReference type="ChEBI" id="CHEBI:17499"/>
        <dbReference type="EC" id="1.1.99.2"/>
    </reaction>
</comment>
<evidence type="ECO:0000256" key="3">
    <source>
        <dbReference type="ARBA" id="ARBA00022827"/>
    </source>
</evidence>
<evidence type="ECO:0000256" key="2">
    <source>
        <dbReference type="ARBA" id="ARBA00022630"/>
    </source>
</evidence>
<accession>A0A7S3P388</accession>
<dbReference type="AlphaFoldDB" id="A0A7S3P388"/>
<dbReference type="PANTHER" id="PTHR43104:SF4">
    <property type="entry name" value="L-2-HYDROXYGLUTARATE DEHYDROGENASE, MITOCHONDRIAL"/>
    <property type="match status" value="1"/>
</dbReference>
<evidence type="ECO:0000256" key="5">
    <source>
        <dbReference type="ARBA" id="ARBA00036066"/>
    </source>
</evidence>
<dbReference type="InterPro" id="IPR036188">
    <property type="entry name" value="FAD/NAD-bd_sf"/>
</dbReference>
<keyword evidence="3" id="KW-0274">FAD</keyword>
<dbReference type="GO" id="GO:0047545">
    <property type="term" value="F:(S)-2-hydroxyglutarate dehydrogenase activity"/>
    <property type="evidence" value="ECO:0007669"/>
    <property type="project" value="UniProtKB-EC"/>
</dbReference>
<sequence length="396" mass="43085">MASRAAAVAVEKVGPIVIGAGVVGLAVARALSVAGLADVLVLERNAHFGSETSARNSEVVHGGLYYPQDSCKARFCVKGRERMYQYCDDRQVEYVKMGKLVVATEPEHLDTTLRKLHEQALVNGYTSTRLLSIDEVQNMEPSVKCYGALWSPETGIVDSHGLMTSLLAEAEEYGATLAVQSTVEDANINADGDIELCVDGTWIASNCVINCAGLWSDRVARLIHESTPAAGAWSPPRQYFCRGNYFRLVGVASPFSHLIYPVPDRRGGLGVHATLDRSHQVKFGPDVEWLDSDADPNHMEYVPNVDRAVSFYDSIRKYWPDLPADALQPDYVGVRPKMLHPSQTDHMPFQDFVIAGPKQHGVAGLVHLFGIESPGLTSSLAIADYVADIVAASSRS</sequence>